<protein>
    <recommendedName>
        <fullName evidence="4">Phospholipase D</fullName>
    </recommendedName>
    <alternativeName>
        <fullName evidence="9">Choline phosphatase</fullName>
    </alternativeName>
</protein>
<evidence type="ECO:0000256" key="8">
    <source>
        <dbReference type="ARBA" id="ARBA00023098"/>
    </source>
</evidence>
<dbReference type="Proteomes" id="UP000578569">
    <property type="component" value="Unassembled WGS sequence"/>
</dbReference>
<dbReference type="RefSeq" id="WP_246332991.1">
    <property type="nucleotide sequence ID" value="NZ_JACICF010000001.1"/>
</dbReference>
<dbReference type="AlphaFoldDB" id="A0A839Z166"/>
<keyword evidence="13" id="KW-1185">Reference proteome</keyword>
<evidence type="ECO:0000256" key="3">
    <source>
        <dbReference type="ARBA" id="ARBA00004613"/>
    </source>
</evidence>
<feature type="region of interest" description="Disordered" evidence="10">
    <location>
        <begin position="176"/>
        <end position="201"/>
    </location>
</feature>
<evidence type="ECO:0000256" key="6">
    <source>
        <dbReference type="ARBA" id="ARBA00022737"/>
    </source>
</evidence>
<organism evidence="12 13">
    <name type="scientific">Sphingomicrobium lutaoense</name>
    <dbReference type="NCBI Taxonomy" id="515949"/>
    <lineage>
        <taxon>Bacteria</taxon>
        <taxon>Pseudomonadati</taxon>
        <taxon>Pseudomonadota</taxon>
        <taxon>Alphaproteobacteria</taxon>
        <taxon>Sphingomonadales</taxon>
        <taxon>Sphingomonadaceae</taxon>
        <taxon>Sphingomicrobium</taxon>
    </lineage>
</organism>
<dbReference type="GO" id="GO:0005576">
    <property type="term" value="C:extracellular region"/>
    <property type="evidence" value="ECO:0007669"/>
    <property type="project" value="UniProtKB-SubCell"/>
</dbReference>
<evidence type="ECO:0000256" key="5">
    <source>
        <dbReference type="ARBA" id="ARBA00022525"/>
    </source>
</evidence>
<dbReference type="PANTHER" id="PTHR18896">
    <property type="entry name" value="PHOSPHOLIPASE D"/>
    <property type="match status" value="1"/>
</dbReference>
<gene>
    <name evidence="12" type="ORF">FHS50_001443</name>
</gene>
<comment type="subcellular location">
    <subcellularLocation>
        <location evidence="3">Secreted</location>
    </subcellularLocation>
</comment>
<dbReference type="PANTHER" id="PTHR18896:SF76">
    <property type="entry name" value="PHOSPHOLIPASE"/>
    <property type="match status" value="1"/>
</dbReference>
<evidence type="ECO:0000256" key="4">
    <source>
        <dbReference type="ARBA" id="ARBA00018392"/>
    </source>
</evidence>
<feature type="domain" description="PLD phosphodiesterase" evidence="11">
    <location>
        <begin position="154"/>
        <end position="177"/>
    </location>
</feature>
<proteinExistence type="predicted"/>
<evidence type="ECO:0000256" key="7">
    <source>
        <dbReference type="ARBA" id="ARBA00022801"/>
    </source>
</evidence>
<feature type="compositionally biased region" description="Basic and acidic residues" evidence="10">
    <location>
        <begin position="176"/>
        <end position="194"/>
    </location>
</feature>
<comment type="catalytic activity">
    <reaction evidence="1">
        <text>a 1,2-diacyl-sn-glycero-3-phosphocholine + H2O = a 1,2-diacyl-sn-glycero-3-phosphate + choline + H(+)</text>
        <dbReference type="Rhea" id="RHEA:14445"/>
        <dbReference type="ChEBI" id="CHEBI:15354"/>
        <dbReference type="ChEBI" id="CHEBI:15377"/>
        <dbReference type="ChEBI" id="CHEBI:15378"/>
        <dbReference type="ChEBI" id="CHEBI:57643"/>
        <dbReference type="ChEBI" id="CHEBI:58608"/>
        <dbReference type="EC" id="3.1.4.4"/>
    </reaction>
</comment>
<dbReference type="PROSITE" id="PS50035">
    <property type="entry name" value="PLD"/>
    <property type="match status" value="2"/>
</dbReference>
<dbReference type="CDD" id="cd09143">
    <property type="entry name" value="PLDc_vPLD1_2_like_bac_2"/>
    <property type="match status" value="1"/>
</dbReference>
<keyword evidence="7" id="KW-0378">Hydrolase</keyword>
<evidence type="ECO:0000259" key="11">
    <source>
        <dbReference type="PROSITE" id="PS50035"/>
    </source>
</evidence>
<dbReference type="GO" id="GO:0009395">
    <property type="term" value="P:phospholipid catabolic process"/>
    <property type="evidence" value="ECO:0007669"/>
    <property type="project" value="TreeGrafter"/>
</dbReference>
<dbReference type="GO" id="GO:0004630">
    <property type="term" value="F:phospholipase D activity"/>
    <property type="evidence" value="ECO:0007669"/>
    <property type="project" value="UniProtKB-EC"/>
</dbReference>
<accession>A0A839Z166</accession>
<keyword evidence="6" id="KW-0677">Repeat</keyword>
<keyword evidence="5" id="KW-0964">Secreted</keyword>
<comment type="caution">
    <text evidence="12">The sequence shown here is derived from an EMBL/GenBank/DDBJ whole genome shotgun (WGS) entry which is preliminary data.</text>
</comment>
<feature type="domain" description="PLD phosphodiesterase" evidence="11">
    <location>
        <begin position="364"/>
        <end position="391"/>
    </location>
</feature>
<reference evidence="12 13" key="1">
    <citation type="submission" date="2020-08" db="EMBL/GenBank/DDBJ databases">
        <title>Genomic Encyclopedia of Type Strains, Phase IV (KMG-IV): sequencing the most valuable type-strain genomes for metagenomic binning, comparative biology and taxonomic classification.</title>
        <authorList>
            <person name="Goeker M."/>
        </authorList>
    </citation>
    <scope>NUCLEOTIDE SEQUENCE [LARGE SCALE GENOMIC DNA]</scope>
    <source>
        <strain evidence="12 13">DSM 24194</strain>
    </source>
</reference>
<evidence type="ECO:0000256" key="2">
    <source>
        <dbReference type="ARBA" id="ARBA00003145"/>
    </source>
</evidence>
<dbReference type="EMBL" id="JACICF010000001">
    <property type="protein sequence ID" value="MBB3764420.1"/>
    <property type="molecule type" value="Genomic_DNA"/>
</dbReference>
<evidence type="ECO:0000256" key="9">
    <source>
        <dbReference type="ARBA" id="ARBA00029594"/>
    </source>
</evidence>
<dbReference type="SMART" id="SM00155">
    <property type="entry name" value="PLDc"/>
    <property type="match status" value="2"/>
</dbReference>
<dbReference type="InterPro" id="IPR025202">
    <property type="entry name" value="PLD-like_dom"/>
</dbReference>
<evidence type="ECO:0000313" key="13">
    <source>
        <dbReference type="Proteomes" id="UP000578569"/>
    </source>
</evidence>
<evidence type="ECO:0000256" key="10">
    <source>
        <dbReference type="SAM" id="MobiDB-lite"/>
    </source>
</evidence>
<keyword evidence="8" id="KW-0443">Lipid metabolism</keyword>
<dbReference type="InterPro" id="IPR001736">
    <property type="entry name" value="PLipase_D/transphosphatidylase"/>
</dbReference>
<comment type="function">
    <text evidence="2">Could be a virulence factor.</text>
</comment>
<dbReference type="CDD" id="cd09140">
    <property type="entry name" value="PLDc_vPLD1_2_like_bac_1"/>
    <property type="match status" value="1"/>
</dbReference>
<evidence type="ECO:0000313" key="12">
    <source>
        <dbReference type="EMBL" id="MBB3764420.1"/>
    </source>
</evidence>
<name>A0A839Z166_9SPHN</name>
<dbReference type="InterPro" id="IPR015679">
    <property type="entry name" value="PLipase_D_fam"/>
</dbReference>
<sequence length="516" mass="58528">MAFPLTADGTGVTPADCSTMAGEKIEPIVEEGKNVWRIARASEAAMIVDAADYFRTIGKAMRKAKERIFIVGWDFDTRISLDPEDDHEYGDSLGHLFIELARERPTREIDVLKWNFGALKQFLSLRAIYWLFRWWLAKNIHMKFDSAHPPGCSHHQKIVVIDEHLAACGGIDISSRRWDTPDHEPDDERRKTPNDRSYGPWHDTTMLMRGPIAGVLGELGRERWKMATSKKLDPVPSGKVEWPSDIRVQFNDVDVGIARTRASYRDVDEVRENEQLAIDMICAADRLVYIENQYFTAPRVAAAIAARLNAPDPPEIVMVMPRRGDGWLESVAMDGTRQKLMQAIQRLREGDRFRIYVPVNRAGEDIYVHAKVAIVDDRLLRVGSANLNNRSMGLDSECDVVIDSALPSNHGTEASIRALRHRLLGEHLGVDPLVVEKAEEAEGSLIAAIERLRGEGKTLTPLEADPLSDLDQFVAEHELLDPETTEEMFEPIARKNLSQRWLRSRKRLRRLVRGRH</sequence>
<evidence type="ECO:0000256" key="1">
    <source>
        <dbReference type="ARBA" id="ARBA00000798"/>
    </source>
</evidence>
<dbReference type="Gene3D" id="3.30.870.10">
    <property type="entry name" value="Endonuclease Chain A"/>
    <property type="match status" value="2"/>
</dbReference>
<dbReference type="Pfam" id="PF13091">
    <property type="entry name" value="PLDc_2"/>
    <property type="match status" value="1"/>
</dbReference>
<dbReference type="SUPFAM" id="SSF56024">
    <property type="entry name" value="Phospholipase D/nuclease"/>
    <property type="match status" value="2"/>
</dbReference>